<dbReference type="PANTHER" id="PTHR45867:SF3">
    <property type="entry name" value="ACID PHOSPHATASE TYPE 7"/>
    <property type="match status" value="1"/>
</dbReference>
<dbReference type="Pfam" id="PF02368">
    <property type="entry name" value="Big_2"/>
    <property type="match status" value="2"/>
</dbReference>
<dbReference type="InterPro" id="IPR001119">
    <property type="entry name" value="SLH_dom"/>
</dbReference>
<dbReference type="EMBL" id="WJXB01000002">
    <property type="protein sequence ID" value="MRN52996.1"/>
    <property type="molecule type" value="Genomic_DNA"/>
</dbReference>
<gene>
    <name evidence="4" type="ORF">GJB61_08290</name>
</gene>
<dbReference type="InterPro" id="IPR008964">
    <property type="entry name" value="Invasin/intimin_cell_adhesion"/>
</dbReference>
<feature type="domain" description="SLH" evidence="3">
    <location>
        <begin position="1333"/>
        <end position="1396"/>
    </location>
</feature>
<proteinExistence type="predicted"/>
<dbReference type="Gene3D" id="2.60.40.380">
    <property type="entry name" value="Purple acid phosphatase-like, N-terminal"/>
    <property type="match status" value="1"/>
</dbReference>
<name>A0A7X2H3P2_9BACL</name>
<keyword evidence="5" id="KW-1185">Reference proteome</keyword>
<evidence type="ECO:0000313" key="4">
    <source>
        <dbReference type="EMBL" id="MRN52996.1"/>
    </source>
</evidence>
<dbReference type="InterPro" id="IPR029052">
    <property type="entry name" value="Metallo-depent_PP-like"/>
</dbReference>
<dbReference type="Pfam" id="PF00395">
    <property type="entry name" value="SLH"/>
    <property type="match status" value="3"/>
</dbReference>
<feature type="region of interest" description="Disordered" evidence="2">
    <location>
        <begin position="1279"/>
        <end position="1303"/>
    </location>
</feature>
<dbReference type="GO" id="GO:0046872">
    <property type="term" value="F:metal ion binding"/>
    <property type="evidence" value="ECO:0007669"/>
    <property type="project" value="InterPro"/>
</dbReference>
<dbReference type="InterPro" id="IPR004843">
    <property type="entry name" value="Calcineurin-like_PHP"/>
</dbReference>
<dbReference type="InterPro" id="IPR015914">
    <property type="entry name" value="PAPs_N"/>
</dbReference>
<dbReference type="Pfam" id="PF16656">
    <property type="entry name" value="Pur_ac_phosph_N"/>
    <property type="match status" value="1"/>
</dbReference>
<dbReference type="RefSeq" id="WP_154117980.1">
    <property type="nucleotide sequence ID" value="NZ_WJXB01000002.1"/>
</dbReference>
<feature type="domain" description="SLH" evidence="3">
    <location>
        <begin position="1397"/>
        <end position="1448"/>
    </location>
</feature>
<dbReference type="PROSITE" id="PS51272">
    <property type="entry name" value="SLH"/>
    <property type="match status" value="3"/>
</dbReference>
<feature type="domain" description="SLH" evidence="3">
    <location>
        <begin position="1449"/>
        <end position="1508"/>
    </location>
</feature>
<evidence type="ECO:0000313" key="5">
    <source>
        <dbReference type="Proteomes" id="UP000463051"/>
    </source>
</evidence>
<dbReference type="Gene3D" id="2.60.40.1080">
    <property type="match status" value="3"/>
</dbReference>
<dbReference type="InterPro" id="IPR003343">
    <property type="entry name" value="Big_2"/>
</dbReference>
<dbReference type="Gene3D" id="3.60.21.10">
    <property type="match status" value="1"/>
</dbReference>
<evidence type="ECO:0000256" key="1">
    <source>
        <dbReference type="ARBA" id="ARBA00022729"/>
    </source>
</evidence>
<protein>
    <recommendedName>
        <fullName evidence="3">SLH domain-containing protein</fullName>
    </recommendedName>
</protein>
<dbReference type="InterPro" id="IPR008963">
    <property type="entry name" value="Purple_acid_Pase-like_N"/>
</dbReference>
<sequence>MSNHHPFVKRVLSGILAITVLIPFIPPSLSSTSTAYGDAAEPSGVVMVEDFENVSLADLTFDRARIYSGSLALETNPKYVRDGAKSLRIDYDFIGVTDNPSQVAVGPATQLALTGRVPKKIGMWVYANNEGHGLTSKFYISSTGKSKTYEIRSEEVGIDWSGWKYVEAEIGNDLSLPGTLAFYFQMKERQVSKKNKGSIWIDDVRLIYDEPVDEDMDVPVLSPTSPTPKQTLTAPVSDIILSADDAKSGIDPDSVQFTVDGQAAAPETYTYDPINKAITYHAEEPLGGGYHQVLAEVKDLAGNPEAAEYTFNIEHGAMFTLEAPAEAVSNEIYRLKLEAKDVGEAKSMHAKIKFDPETLQANVVNARSGLSNVQTIIDNAGGYVEFSAEGLQGDNAAALASIDFEVNRSAKMERGEMYKQITMVGGGFGYGGGRTPVNSFATPLNYTIGFPYTVTVKGSGLQTPNIITVTTHIGEPVQGAEIDFTDASGPQTYVTVTADGSNIYTSSDSSSAVLLAAAKNGQFFGTTGNTSGFVKVYLPDGTKTGYIPTADVQQKDLTEGLGLTDAKGEIHTALANLAIGTWKVQAVKDGGTSESISMNVVSQFGGGDPKYVQTFVTEDMRTMMSVGWQTAPRVQETSIQYVKNSDLINGDLTTAPEKAAEQLALSEVEVIHEVQGGPLGEIKFHKSLVTGLEAGTDYHYRVGYEGHWSTWYEYKTLDAAPDQPVSFVFVTDSHTKGDNGLEIYQQLISDALTHYPDTQFIMHGGDMVDDGAILNEWNQFWEASSIYASSIPSGYTMGNHDVKGEGKEIFAKGLDLPNNGPEIQKEYAYSFDSGEVHFIVLNSEADEVTMSKQAAWLREDIQKSNKKWEIVMFHKPAYHTEDGRGDVIEYTQTYFAPILEELKVDLVLEGHDHVYARTYPMNEGKPLLNGERGTVYLDGGASGWKFYDGKKYEYMNFMFDDDVPVYSAIQVSHDKIIVQARTTESGELIDNYTIEKKDELTVTSVAVSPAQLTLNVGEERGTVLTATYSDNSTLDVTYQATWTSSNESVATVDAKGIIHAAGIGRTTIQASYVSMSPVEISVTVQAEGTDPVLLKLTADPGTHTLRVGQTATSVITAVYDNAVNTVVTDQVIWTSSDPVIASVSDAGIITGVAVGKGVTITASFGGKSISIPIMVTEVPAPTVVDLAVIPASVSLTAGQTQSLSVTAKYSDLSTALKTLEAQYVSSNTYITTVSETGVVTAAATGTAMITISYGGIKKEIQVSVTAAIGNNVGGTTPAATPTPTATAVPTAVPTPTPVVTADPSKPTVAKPVFNDRVDLDKVKVIVAKGEAASVVKFSDVPASVWSASFVERAARMGIVKGYQDGSYRPDVKVTRAEFAIMLVKAFDLTASGGNGFSDTQGHWASEAIAALQDNGVIMGYADRSFHPKQEITRAEMVTMLARLTNYVTSTSAQFSDISTNWAAESINAFANAGIVSGKGNGAFKPDESASRAESVVMIIRLLDKLLAP</sequence>
<evidence type="ECO:0000256" key="2">
    <source>
        <dbReference type="SAM" id="MobiDB-lite"/>
    </source>
</evidence>
<dbReference type="SUPFAM" id="SSF49363">
    <property type="entry name" value="Purple acid phosphatase, N-terminal domain"/>
    <property type="match status" value="1"/>
</dbReference>
<evidence type="ECO:0000259" key="3">
    <source>
        <dbReference type="PROSITE" id="PS51272"/>
    </source>
</evidence>
<keyword evidence="1" id="KW-0732">Signal</keyword>
<accession>A0A7X2H3P2</accession>
<dbReference type="Gene3D" id="2.30.30.40">
    <property type="entry name" value="SH3 Domains"/>
    <property type="match status" value="1"/>
</dbReference>
<dbReference type="Pfam" id="PF00149">
    <property type="entry name" value="Metallophos"/>
    <property type="match status" value="1"/>
</dbReference>
<dbReference type="Proteomes" id="UP000463051">
    <property type="component" value="Unassembled WGS sequence"/>
</dbReference>
<dbReference type="SUPFAM" id="SSF49373">
    <property type="entry name" value="Invasin/intimin cell-adhesion fragments"/>
    <property type="match status" value="3"/>
</dbReference>
<reference evidence="4 5" key="1">
    <citation type="submission" date="2019-11" db="EMBL/GenBank/DDBJ databases">
        <title>Paenibacillus monticola sp. nov., a novel PGPR strain isolated from mountain sample in China.</title>
        <authorList>
            <person name="Zhao Q."/>
            <person name="Li H.-P."/>
            <person name="Zhang J.-L."/>
        </authorList>
    </citation>
    <scope>NUCLEOTIDE SEQUENCE [LARGE SCALE GENOMIC DNA]</scope>
    <source>
        <strain evidence="4 5">LC-T2</strain>
    </source>
</reference>
<dbReference type="PANTHER" id="PTHR45867">
    <property type="entry name" value="PURPLE ACID PHOSPHATASE"/>
    <property type="match status" value="1"/>
</dbReference>
<dbReference type="SUPFAM" id="SSF56300">
    <property type="entry name" value="Metallo-dependent phosphatases"/>
    <property type="match status" value="1"/>
</dbReference>
<organism evidence="4 5">
    <name type="scientific">Paenibacillus monticola</name>
    <dbReference type="NCBI Taxonomy" id="2666075"/>
    <lineage>
        <taxon>Bacteria</taxon>
        <taxon>Bacillati</taxon>
        <taxon>Bacillota</taxon>
        <taxon>Bacilli</taxon>
        <taxon>Bacillales</taxon>
        <taxon>Paenibacillaceae</taxon>
        <taxon>Paenibacillus</taxon>
    </lineage>
</organism>
<dbReference type="SMART" id="SM00635">
    <property type="entry name" value="BID_2"/>
    <property type="match status" value="3"/>
</dbReference>
<comment type="caution">
    <text evidence="4">The sequence shown here is derived from an EMBL/GenBank/DDBJ whole genome shotgun (WGS) entry which is preliminary data.</text>
</comment>
<feature type="compositionally biased region" description="Low complexity" evidence="2">
    <location>
        <begin position="1279"/>
        <end position="1301"/>
    </location>
</feature>
<dbReference type="Gene3D" id="2.60.120.430">
    <property type="entry name" value="Galactose-binding lectin"/>
    <property type="match status" value="1"/>
</dbReference>
<dbReference type="GO" id="GO:0003993">
    <property type="term" value="F:acid phosphatase activity"/>
    <property type="evidence" value="ECO:0007669"/>
    <property type="project" value="InterPro"/>
</dbReference>